<protein>
    <submittedName>
        <fullName evidence="1">Uncharacterized protein</fullName>
    </submittedName>
</protein>
<organism evidence="1">
    <name type="scientific">Bradyrhizobium septentrionale</name>
    <dbReference type="NCBI Taxonomy" id="1404411"/>
    <lineage>
        <taxon>Bacteria</taxon>
        <taxon>Pseudomonadati</taxon>
        <taxon>Pseudomonadota</taxon>
        <taxon>Alphaproteobacteria</taxon>
        <taxon>Hyphomicrobiales</taxon>
        <taxon>Nitrobacteraceae</taxon>
        <taxon>Bradyrhizobium</taxon>
    </lineage>
</organism>
<dbReference type="RefSeq" id="WP_165128253.1">
    <property type="nucleotide sequence ID" value="NZ_CP088285.1"/>
</dbReference>
<reference evidence="1" key="1">
    <citation type="submission" date="2020-06" db="EMBL/GenBank/DDBJ databases">
        <title>Whole Genome Sequence of Bradyrhizobium sp. Strain 1S1.</title>
        <authorList>
            <person name="Bromfield E.S.P."/>
            <person name="Cloutier S."/>
        </authorList>
    </citation>
    <scope>NUCLEOTIDE SEQUENCE [LARGE SCALE GENOMIC DNA]</scope>
    <source>
        <strain evidence="1">1S1</strain>
    </source>
</reference>
<name>A0A974A056_9BRAD</name>
<gene>
    <name evidence="1" type="ORF">HAP48_011265</name>
</gene>
<sequence length="173" mass="19583">MFQNEIETVTGELLIEANRAFIERRGQMSPVEAIVAGLHGKYSVNHILAATYRLQALARLTSQQDMKGLQQRLHGRDHQLVNEAAFHAAAQCTLVMPRAPISCRLTRMNLWSWRCASRIQTVLHRMARAAGFEPYDGSSSMNIENKFVLFIATRIAVEKCMAERIKDEKLLVS</sequence>
<accession>A0A974A056</accession>
<comment type="caution">
    <text evidence="1">The sequence shown here is derived from an EMBL/GenBank/DDBJ whole genome shotgun (WGS) entry which is preliminary data.</text>
</comment>
<dbReference type="AlphaFoldDB" id="A0A974A056"/>
<proteinExistence type="predicted"/>
<evidence type="ECO:0000313" key="1">
    <source>
        <dbReference type="EMBL" id="NVI43528.1"/>
    </source>
</evidence>
<dbReference type="EMBL" id="JAAOLE020000001">
    <property type="protein sequence ID" value="NVI43528.1"/>
    <property type="molecule type" value="Genomic_DNA"/>
</dbReference>